<dbReference type="OrthoDB" id="428480at2759"/>
<dbReference type="GO" id="GO:0030203">
    <property type="term" value="P:glycosaminoglycan metabolic process"/>
    <property type="evidence" value="ECO:0007669"/>
    <property type="project" value="TreeGrafter"/>
</dbReference>
<dbReference type="SUPFAM" id="SSF51445">
    <property type="entry name" value="(Trans)glycosidases"/>
    <property type="match status" value="1"/>
</dbReference>
<keyword evidence="3 9" id="KW-0732">Signal</keyword>
<dbReference type="Gene3D" id="3.30.379.10">
    <property type="entry name" value="Chitobiase/beta-hexosaminidase domain 2-like"/>
    <property type="match status" value="1"/>
</dbReference>
<evidence type="ECO:0000256" key="2">
    <source>
        <dbReference type="ARBA" id="ARBA00006285"/>
    </source>
</evidence>
<dbReference type="FunFam" id="3.20.20.80:FF:000063">
    <property type="entry name" value="Beta-hexosaminidase"/>
    <property type="match status" value="1"/>
</dbReference>
<dbReference type="Proteomes" id="UP000772434">
    <property type="component" value="Unassembled WGS sequence"/>
</dbReference>
<dbReference type="InterPro" id="IPR029019">
    <property type="entry name" value="HEX_eukaryotic_N"/>
</dbReference>
<dbReference type="PANTHER" id="PTHR22600:SF26">
    <property type="entry name" value="BETA-N-ACETYLHEXOSAMINIDASE"/>
    <property type="match status" value="1"/>
</dbReference>
<evidence type="ECO:0000256" key="4">
    <source>
        <dbReference type="ARBA" id="ARBA00022801"/>
    </source>
</evidence>
<evidence type="ECO:0000256" key="6">
    <source>
        <dbReference type="ARBA" id="ARBA00023295"/>
    </source>
</evidence>
<evidence type="ECO:0000259" key="11">
    <source>
        <dbReference type="Pfam" id="PF14845"/>
    </source>
</evidence>
<dbReference type="Gene3D" id="3.20.20.80">
    <property type="entry name" value="Glycosidases"/>
    <property type="match status" value="1"/>
</dbReference>
<evidence type="ECO:0000256" key="9">
    <source>
        <dbReference type="SAM" id="SignalP"/>
    </source>
</evidence>
<dbReference type="GO" id="GO:0005975">
    <property type="term" value="P:carbohydrate metabolic process"/>
    <property type="evidence" value="ECO:0007669"/>
    <property type="project" value="InterPro"/>
</dbReference>
<dbReference type="InterPro" id="IPR025705">
    <property type="entry name" value="Beta_hexosaminidase_sua/sub"/>
</dbReference>
<dbReference type="Pfam" id="PF00728">
    <property type="entry name" value="Glyco_hydro_20"/>
    <property type="match status" value="1"/>
</dbReference>
<keyword evidence="13" id="KW-1185">Reference proteome</keyword>
<evidence type="ECO:0000256" key="7">
    <source>
        <dbReference type="PIRNR" id="PIRNR001093"/>
    </source>
</evidence>
<gene>
    <name evidence="12" type="ORF">BDP27DRAFT_1421741</name>
</gene>
<dbReference type="GO" id="GO:0004563">
    <property type="term" value="F:beta-N-acetylhexosaminidase activity"/>
    <property type="evidence" value="ECO:0007669"/>
    <property type="project" value="UniProtKB-EC"/>
</dbReference>
<dbReference type="Pfam" id="PF14845">
    <property type="entry name" value="Glycohydro_20b2"/>
    <property type="match status" value="1"/>
</dbReference>
<feature type="signal peptide" evidence="9">
    <location>
        <begin position="1"/>
        <end position="17"/>
    </location>
</feature>
<keyword evidence="4 7" id="KW-0378">Hydrolase</keyword>
<dbReference type="InterPro" id="IPR029018">
    <property type="entry name" value="Hex-like_dom2"/>
</dbReference>
<evidence type="ECO:0000259" key="10">
    <source>
        <dbReference type="Pfam" id="PF00728"/>
    </source>
</evidence>
<feature type="domain" description="Glycoside hydrolase family 20 catalytic" evidence="10">
    <location>
        <begin position="173"/>
        <end position="505"/>
    </location>
</feature>
<evidence type="ECO:0000256" key="8">
    <source>
        <dbReference type="PIRSR" id="PIRSR001093-1"/>
    </source>
</evidence>
<comment type="similarity">
    <text evidence="2 7">Belongs to the glycosyl hydrolase 20 family.</text>
</comment>
<name>A0A9P5PV47_9AGAR</name>
<sequence>MFTFSLVLALAIPNCLGIWPIPRSLDSGNQILKLSESFAITVGFTNPPQDLLDAVSRTKDSIKTDQLARLVVGRGSTDSNAFRTAESLPGLTVKLEEGASTQPIATEAVAALGLRDESYSLSVSLNGSAELVANTTLGLLRGLSTFEQLWYTYNGTIYTTYAPLTIVNDSPAYPYRGFMLDTARNFFTVSDIKRTLDTMYLVKINVLHWHMTDAQSWPIQIPEFPELAQAGAYSISQSYAPDDIQDVVMYAAERGIDVLVEIDTPGHTSIVGASHPDYVACYLLDWATYASEPPAGQLRLADPAVANFTAGVLSAIAKTLPSTMFSTGGDELNTACYTDDEPTQMILNNTGRTIFEALDDFTATTHGALHDLGKTTVVWEEMVLDYNTTTLRNDTIVMVWVSSEDAAAVVQQGYRIVHAPSNYFYLDCGAGEWISNDPTGNSWCDPFKTWQESYTFDPLENITSDQVHLVLGGEQLLWTEQSGPQNLDSIVWPRAAVSSEIFWTGATLPDGFDRVGNLSEALPRLHDVRYRMVQRGINAINLQPEWCALRPQACDE</sequence>
<dbReference type="PANTHER" id="PTHR22600">
    <property type="entry name" value="BETA-HEXOSAMINIDASE"/>
    <property type="match status" value="1"/>
</dbReference>
<feature type="active site" description="Proton donor" evidence="8">
    <location>
        <position position="331"/>
    </location>
</feature>
<comment type="caution">
    <text evidence="12">The sequence shown here is derived from an EMBL/GenBank/DDBJ whole genome shotgun (WGS) entry which is preliminary data.</text>
</comment>
<evidence type="ECO:0000256" key="1">
    <source>
        <dbReference type="ARBA" id="ARBA00001231"/>
    </source>
</evidence>
<reference evidence="12" key="1">
    <citation type="submission" date="2020-11" db="EMBL/GenBank/DDBJ databases">
        <authorList>
            <consortium name="DOE Joint Genome Institute"/>
            <person name="Ahrendt S."/>
            <person name="Riley R."/>
            <person name="Andreopoulos W."/>
            <person name="Labutti K."/>
            <person name="Pangilinan J."/>
            <person name="Ruiz-Duenas F.J."/>
            <person name="Barrasa J.M."/>
            <person name="Sanchez-Garcia M."/>
            <person name="Camarero S."/>
            <person name="Miyauchi S."/>
            <person name="Serrano A."/>
            <person name="Linde D."/>
            <person name="Babiker R."/>
            <person name="Drula E."/>
            <person name="Ayuso-Fernandez I."/>
            <person name="Pacheco R."/>
            <person name="Padilla G."/>
            <person name="Ferreira P."/>
            <person name="Barriuso J."/>
            <person name="Kellner H."/>
            <person name="Castanera R."/>
            <person name="Alfaro M."/>
            <person name="Ramirez L."/>
            <person name="Pisabarro A.G."/>
            <person name="Kuo A."/>
            <person name="Tritt A."/>
            <person name="Lipzen A."/>
            <person name="He G."/>
            <person name="Yan M."/>
            <person name="Ng V."/>
            <person name="Cullen D."/>
            <person name="Martin F."/>
            <person name="Rosso M.-N."/>
            <person name="Henrissat B."/>
            <person name="Hibbett D."/>
            <person name="Martinez A.T."/>
            <person name="Grigoriev I.V."/>
        </authorList>
    </citation>
    <scope>NUCLEOTIDE SEQUENCE</scope>
    <source>
        <strain evidence="12">AH 40177</strain>
    </source>
</reference>
<dbReference type="CDD" id="cd06562">
    <property type="entry name" value="GH20_HexA_HexB-like"/>
    <property type="match status" value="1"/>
</dbReference>
<dbReference type="EC" id="3.2.1.52" evidence="7"/>
<feature type="domain" description="Beta-hexosaminidase eukaryotic type N-terminal" evidence="11">
    <location>
        <begin position="18"/>
        <end position="149"/>
    </location>
</feature>
<dbReference type="GO" id="GO:0016020">
    <property type="term" value="C:membrane"/>
    <property type="evidence" value="ECO:0007669"/>
    <property type="project" value="TreeGrafter"/>
</dbReference>
<accession>A0A9P5PV47</accession>
<feature type="chain" id="PRO_5040456404" description="Beta-hexosaminidase" evidence="9">
    <location>
        <begin position="18"/>
        <end position="556"/>
    </location>
</feature>
<dbReference type="PRINTS" id="PR00738">
    <property type="entry name" value="GLHYDRLASE20"/>
</dbReference>
<dbReference type="SUPFAM" id="SSF55545">
    <property type="entry name" value="beta-N-acetylhexosaminidase-like domain"/>
    <property type="match status" value="1"/>
</dbReference>
<protein>
    <recommendedName>
        <fullName evidence="7">Beta-hexosaminidase</fullName>
        <ecNumber evidence="7">3.2.1.52</ecNumber>
    </recommendedName>
</protein>
<evidence type="ECO:0000256" key="5">
    <source>
        <dbReference type="ARBA" id="ARBA00023180"/>
    </source>
</evidence>
<comment type="catalytic activity">
    <reaction evidence="1 7">
        <text>Hydrolysis of terminal non-reducing N-acetyl-D-hexosamine residues in N-acetyl-beta-D-hexosaminides.</text>
        <dbReference type="EC" id="3.2.1.52"/>
    </reaction>
</comment>
<dbReference type="EMBL" id="JADNRY010000059">
    <property type="protein sequence ID" value="KAF9068555.1"/>
    <property type="molecule type" value="Genomic_DNA"/>
</dbReference>
<organism evidence="12 13">
    <name type="scientific">Rhodocollybia butyracea</name>
    <dbReference type="NCBI Taxonomy" id="206335"/>
    <lineage>
        <taxon>Eukaryota</taxon>
        <taxon>Fungi</taxon>
        <taxon>Dikarya</taxon>
        <taxon>Basidiomycota</taxon>
        <taxon>Agaricomycotina</taxon>
        <taxon>Agaricomycetes</taxon>
        <taxon>Agaricomycetidae</taxon>
        <taxon>Agaricales</taxon>
        <taxon>Marasmiineae</taxon>
        <taxon>Omphalotaceae</taxon>
        <taxon>Rhodocollybia</taxon>
    </lineage>
</organism>
<evidence type="ECO:0000313" key="12">
    <source>
        <dbReference type="EMBL" id="KAF9068555.1"/>
    </source>
</evidence>
<dbReference type="AlphaFoldDB" id="A0A9P5PV47"/>
<proteinExistence type="inferred from homology"/>
<dbReference type="InterPro" id="IPR015883">
    <property type="entry name" value="Glyco_hydro_20_cat"/>
</dbReference>
<dbReference type="InterPro" id="IPR017853">
    <property type="entry name" value="GH"/>
</dbReference>
<evidence type="ECO:0000256" key="3">
    <source>
        <dbReference type="ARBA" id="ARBA00022729"/>
    </source>
</evidence>
<evidence type="ECO:0000313" key="13">
    <source>
        <dbReference type="Proteomes" id="UP000772434"/>
    </source>
</evidence>
<keyword evidence="6 7" id="KW-0326">Glycosidase</keyword>
<dbReference type="PIRSF" id="PIRSF001093">
    <property type="entry name" value="B-hxosamndse_ab_euk"/>
    <property type="match status" value="1"/>
</dbReference>
<keyword evidence="5" id="KW-0325">Glycoprotein</keyword>